<evidence type="ECO:0000313" key="3">
    <source>
        <dbReference type="Proteomes" id="UP000032266"/>
    </source>
</evidence>
<keyword evidence="1" id="KW-1133">Transmembrane helix</keyword>
<keyword evidence="1" id="KW-0472">Membrane</keyword>
<keyword evidence="3" id="KW-1185">Reference proteome</keyword>
<dbReference type="KEGG" id="gsn:YC6258_02598"/>
<dbReference type="HOGENOM" id="CLU_3290392_0_0_6"/>
<sequence>MFVFQENRYRVWMIPVVTVCREVIEMLLVLAWMLGFGDGD</sequence>
<dbReference type="Proteomes" id="UP000032266">
    <property type="component" value="Chromosome"/>
</dbReference>
<organism evidence="2 3">
    <name type="scientific">Gynuella sunshinyii YC6258</name>
    <dbReference type="NCBI Taxonomy" id="1445510"/>
    <lineage>
        <taxon>Bacteria</taxon>
        <taxon>Pseudomonadati</taxon>
        <taxon>Pseudomonadota</taxon>
        <taxon>Gammaproteobacteria</taxon>
        <taxon>Oceanospirillales</taxon>
        <taxon>Saccharospirillaceae</taxon>
        <taxon>Gynuella</taxon>
    </lineage>
</organism>
<feature type="transmembrane region" description="Helical" evidence="1">
    <location>
        <begin position="12"/>
        <end position="34"/>
    </location>
</feature>
<reference evidence="2 3" key="1">
    <citation type="submission" date="2014-01" db="EMBL/GenBank/DDBJ databases">
        <title>Full genme sequencing of cellulolytic bacterium Gynuella sunshinyii YC6258T gen. nov., sp. nov.</title>
        <authorList>
            <person name="Khan H."/>
            <person name="Chung E.J."/>
            <person name="Chung Y.R."/>
        </authorList>
    </citation>
    <scope>NUCLEOTIDE SEQUENCE [LARGE SCALE GENOMIC DNA]</scope>
    <source>
        <strain evidence="2 3">YC6258</strain>
    </source>
</reference>
<dbReference type="AlphaFoldDB" id="A0A0C5VIY8"/>
<dbReference type="EMBL" id="CP007142">
    <property type="protein sequence ID" value="AJQ94637.1"/>
    <property type="molecule type" value="Genomic_DNA"/>
</dbReference>
<name>A0A0C5VIY8_9GAMM</name>
<evidence type="ECO:0000313" key="2">
    <source>
        <dbReference type="EMBL" id="AJQ94637.1"/>
    </source>
</evidence>
<gene>
    <name evidence="2" type="ORF">YC6258_02598</name>
</gene>
<keyword evidence="1" id="KW-0812">Transmembrane</keyword>
<accession>A0A0C5VIY8</accession>
<evidence type="ECO:0000256" key="1">
    <source>
        <dbReference type="SAM" id="Phobius"/>
    </source>
</evidence>
<proteinExistence type="predicted"/>
<protein>
    <submittedName>
        <fullName evidence="2">Uncharacterized protein</fullName>
    </submittedName>
</protein>